<evidence type="ECO:0000256" key="4">
    <source>
        <dbReference type="ARBA" id="ARBA00023163"/>
    </source>
</evidence>
<evidence type="ECO:0000256" key="1">
    <source>
        <dbReference type="ARBA" id="ARBA00022679"/>
    </source>
</evidence>
<keyword evidence="7" id="KW-1185">Reference proteome</keyword>
<dbReference type="Proteomes" id="UP001501116">
    <property type="component" value="Unassembled WGS sequence"/>
</dbReference>
<dbReference type="Pfam" id="PF13185">
    <property type="entry name" value="GAF_2"/>
    <property type="match status" value="1"/>
</dbReference>
<organism evidence="6 7">
    <name type="scientific">Amycolatopsis minnesotensis</name>
    <dbReference type="NCBI Taxonomy" id="337894"/>
    <lineage>
        <taxon>Bacteria</taxon>
        <taxon>Bacillati</taxon>
        <taxon>Actinomycetota</taxon>
        <taxon>Actinomycetes</taxon>
        <taxon>Pseudonocardiales</taxon>
        <taxon>Pseudonocardiaceae</taxon>
        <taxon>Amycolatopsis</taxon>
    </lineage>
</organism>
<evidence type="ECO:0000256" key="2">
    <source>
        <dbReference type="ARBA" id="ARBA00022777"/>
    </source>
</evidence>
<dbReference type="Pfam" id="PF03861">
    <property type="entry name" value="ANTAR"/>
    <property type="match status" value="1"/>
</dbReference>
<dbReference type="SUPFAM" id="SSF52172">
    <property type="entry name" value="CheY-like"/>
    <property type="match status" value="1"/>
</dbReference>
<comment type="caution">
    <text evidence="6">The sequence shown here is derived from an EMBL/GenBank/DDBJ whole genome shotgun (WGS) entry which is preliminary data.</text>
</comment>
<keyword evidence="2" id="KW-0418">Kinase</keyword>
<name>A0ABP5DG17_9PSEU</name>
<evidence type="ECO:0000256" key="3">
    <source>
        <dbReference type="ARBA" id="ARBA00023015"/>
    </source>
</evidence>
<sequence>MSEQGVKVPEEQRWSRDRDRFLADTRRAAARDEQPRRDHGARLGPLAREFAMLTYALLDADTVGEVLQQIVRAALNVVPGADVVSVTLRDRDGTLYTPVETDLLATDLDKIQYDLGEGPCFDAAAPNGPAMAFSSDLAAESRWPRFGPASARRGVSAVVSTALLPTARSPERTGALNIYSRSPDGLPGDDQDLALLLATHASLALAHSQALRFADLQAAQLRKAIDSRDVIGQAKGILMGRRGITADQAFDILRRTSQDLNVKLVDLAETLADRHDDLDTPDT</sequence>
<dbReference type="InterPro" id="IPR012074">
    <property type="entry name" value="GAF_ANTAR"/>
</dbReference>
<dbReference type="PROSITE" id="PS50921">
    <property type="entry name" value="ANTAR"/>
    <property type="match status" value="1"/>
</dbReference>
<accession>A0ABP5DG17</accession>
<dbReference type="InterPro" id="IPR036388">
    <property type="entry name" value="WH-like_DNA-bd_sf"/>
</dbReference>
<keyword evidence="1" id="KW-0808">Transferase</keyword>
<dbReference type="SUPFAM" id="SSF55781">
    <property type="entry name" value="GAF domain-like"/>
    <property type="match status" value="1"/>
</dbReference>
<dbReference type="InterPro" id="IPR029016">
    <property type="entry name" value="GAF-like_dom_sf"/>
</dbReference>
<keyword evidence="3" id="KW-0805">Transcription regulation</keyword>
<dbReference type="EMBL" id="BAAANN010000031">
    <property type="protein sequence ID" value="GAA1979612.1"/>
    <property type="molecule type" value="Genomic_DNA"/>
</dbReference>
<protein>
    <submittedName>
        <fullName evidence="6">GAF and ANTAR domain-containing protein</fullName>
    </submittedName>
</protein>
<dbReference type="InterPro" id="IPR011006">
    <property type="entry name" value="CheY-like_superfamily"/>
</dbReference>
<dbReference type="SMART" id="SM01012">
    <property type="entry name" value="ANTAR"/>
    <property type="match status" value="1"/>
</dbReference>
<reference evidence="7" key="1">
    <citation type="journal article" date="2019" name="Int. J. Syst. Evol. Microbiol.">
        <title>The Global Catalogue of Microorganisms (GCM) 10K type strain sequencing project: providing services to taxonomists for standard genome sequencing and annotation.</title>
        <authorList>
            <consortium name="The Broad Institute Genomics Platform"/>
            <consortium name="The Broad Institute Genome Sequencing Center for Infectious Disease"/>
            <person name="Wu L."/>
            <person name="Ma J."/>
        </authorList>
    </citation>
    <scope>NUCLEOTIDE SEQUENCE [LARGE SCALE GENOMIC DNA]</scope>
    <source>
        <strain evidence="7">JCM 14545</strain>
    </source>
</reference>
<dbReference type="InterPro" id="IPR005561">
    <property type="entry name" value="ANTAR"/>
</dbReference>
<feature type="domain" description="ANTAR" evidence="5">
    <location>
        <begin position="211"/>
        <end position="272"/>
    </location>
</feature>
<gene>
    <name evidence="6" type="ORF">GCM10009754_64920</name>
</gene>
<dbReference type="PIRSF" id="PIRSF036625">
    <property type="entry name" value="GAF_ANTAR"/>
    <property type="match status" value="1"/>
</dbReference>
<evidence type="ECO:0000313" key="6">
    <source>
        <dbReference type="EMBL" id="GAA1979612.1"/>
    </source>
</evidence>
<dbReference type="InterPro" id="IPR003018">
    <property type="entry name" value="GAF"/>
</dbReference>
<dbReference type="Gene3D" id="3.30.450.40">
    <property type="match status" value="1"/>
</dbReference>
<dbReference type="SMART" id="SM00065">
    <property type="entry name" value="GAF"/>
    <property type="match status" value="1"/>
</dbReference>
<evidence type="ECO:0000313" key="7">
    <source>
        <dbReference type="Proteomes" id="UP001501116"/>
    </source>
</evidence>
<keyword evidence="4" id="KW-0804">Transcription</keyword>
<proteinExistence type="predicted"/>
<dbReference type="Gene3D" id="1.10.10.10">
    <property type="entry name" value="Winged helix-like DNA-binding domain superfamily/Winged helix DNA-binding domain"/>
    <property type="match status" value="1"/>
</dbReference>
<evidence type="ECO:0000259" key="5">
    <source>
        <dbReference type="PROSITE" id="PS50921"/>
    </source>
</evidence>